<dbReference type="InParanoid" id="A0A2P5CGB2"/>
<sequence length="119" mass="12984">MDQLTLTNGLDLVNWIFNPHHLSNCEKHMKEELAIFTAFATPTSDLGHNETETASWPRGVAQSTGSIRVVMDAAFKDGESANGIVAKEENDKILIVATSLFLANTLLEAELQALEMGLL</sequence>
<protein>
    <recommendedName>
        <fullName evidence="3">RNase H type-1 domain-containing protein</fullName>
    </recommendedName>
</protein>
<dbReference type="AlphaFoldDB" id="A0A2P5CGB2"/>
<dbReference type="EMBL" id="JXTC01000368">
    <property type="protein sequence ID" value="PON60093.1"/>
    <property type="molecule type" value="Genomic_DNA"/>
</dbReference>
<dbReference type="OrthoDB" id="1436421at2759"/>
<comment type="caution">
    <text evidence="1">The sequence shown here is derived from an EMBL/GenBank/DDBJ whole genome shotgun (WGS) entry which is preliminary data.</text>
</comment>
<gene>
    <name evidence="1" type="ORF">TorRG33x02_285770</name>
</gene>
<proteinExistence type="predicted"/>
<dbReference type="Proteomes" id="UP000237000">
    <property type="component" value="Unassembled WGS sequence"/>
</dbReference>
<reference evidence="2" key="1">
    <citation type="submission" date="2016-06" db="EMBL/GenBank/DDBJ databases">
        <title>Parallel loss of symbiosis genes in relatives of nitrogen-fixing non-legume Parasponia.</title>
        <authorList>
            <person name="Van Velzen R."/>
            <person name="Holmer R."/>
            <person name="Bu F."/>
            <person name="Rutten L."/>
            <person name="Van Zeijl A."/>
            <person name="Liu W."/>
            <person name="Santuari L."/>
            <person name="Cao Q."/>
            <person name="Sharma T."/>
            <person name="Shen D."/>
            <person name="Roswanjaya Y."/>
            <person name="Wardhani T."/>
            <person name="Kalhor M.S."/>
            <person name="Jansen J."/>
            <person name="Van den Hoogen J."/>
            <person name="Gungor B."/>
            <person name="Hartog M."/>
            <person name="Hontelez J."/>
            <person name="Verver J."/>
            <person name="Yang W.-C."/>
            <person name="Schijlen E."/>
            <person name="Repin R."/>
            <person name="Schilthuizen M."/>
            <person name="Schranz E."/>
            <person name="Heidstra R."/>
            <person name="Miyata K."/>
            <person name="Fedorova E."/>
            <person name="Kohlen W."/>
            <person name="Bisseling T."/>
            <person name="Smit S."/>
            <person name="Geurts R."/>
        </authorList>
    </citation>
    <scope>NUCLEOTIDE SEQUENCE [LARGE SCALE GENOMIC DNA]</scope>
    <source>
        <strain evidence="2">cv. RG33-2</strain>
    </source>
</reference>
<keyword evidence="2" id="KW-1185">Reference proteome</keyword>
<evidence type="ECO:0000313" key="1">
    <source>
        <dbReference type="EMBL" id="PON60093.1"/>
    </source>
</evidence>
<evidence type="ECO:0008006" key="3">
    <source>
        <dbReference type="Google" id="ProtNLM"/>
    </source>
</evidence>
<accession>A0A2P5CGB2</accession>
<name>A0A2P5CGB2_TREOI</name>
<evidence type="ECO:0000313" key="2">
    <source>
        <dbReference type="Proteomes" id="UP000237000"/>
    </source>
</evidence>
<organism evidence="1 2">
    <name type="scientific">Trema orientale</name>
    <name type="common">Charcoal tree</name>
    <name type="synonym">Celtis orientalis</name>
    <dbReference type="NCBI Taxonomy" id="63057"/>
    <lineage>
        <taxon>Eukaryota</taxon>
        <taxon>Viridiplantae</taxon>
        <taxon>Streptophyta</taxon>
        <taxon>Embryophyta</taxon>
        <taxon>Tracheophyta</taxon>
        <taxon>Spermatophyta</taxon>
        <taxon>Magnoliopsida</taxon>
        <taxon>eudicotyledons</taxon>
        <taxon>Gunneridae</taxon>
        <taxon>Pentapetalae</taxon>
        <taxon>rosids</taxon>
        <taxon>fabids</taxon>
        <taxon>Rosales</taxon>
        <taxon>Cannabaceae</taxon>
        <taxon>Trema</taxon>
    </lineage>
</organism>